<organism evidence="1 2">
    <name type="scientific">Cercophora scortea</name>
    <dbReference type="NCBI Taxonomy" id="314031"/>
    <lineage>
        <taxon>Eukaryota</taxon>
        <taxon>Fungi</taxon>
        <taxon>Dikarya</taxon>
        <taxon>Ascomycota</taxon>
        <taxon>Pezizomycotina</taxon>
        <taxon>Sordariomycetes</taxon>
        <taxon>Sordariomycetidae</taxon>
        <taxon>Sordariales</taxon>
        <taxon>Lasiosphaeriaceae</taxon>
        <taxon>Cercophora</taxon>
    </lineage>
</organism>
<name>A0AAE0I8R9_9PEZI</name>
<comment type="caution">
    <text evidence="1">The sequence shown here is derived from an EMBL/GenBank/DDBJ whole genome shotgun (WGS) entry which is preliminary data.</text>
</comment>
<sequence>MKVVIFGGTGLIATELIRQALAMPEITSIVAIARKEVQLDEGALNTSKFKSVIIHDYMEYPDSIKAELSGADVCVWTVSITPFRLKEFGFDEVKRVCQDSAIAALDAVRDANDATAQRPSKPITYVYMSAEGHTPDITAKPLFFPEYGLMRNNTEKLVLEFGAEHNDVLDVHIVRPGMVWTYLSFWRSVQASILRTINVFTRFIPNIARTELAAAMLDQITHGFEKQFLTNADLVRIGGPALRAKGLGY</sequence>
<evidence type="ECO:0008006" key="3">
    <source>
        <dbReference type="Google" id="ProtNLM"/>
    </source>
</evidence>
<dbReference type="InterPro" id="IPR036291">
    <property type="entry name" value="NAD(P)-bd_dom_sf"/>
</dbReference>
<gene>
    <name evidence="1" type="ORF">B0T19DRAFT_487075</name>
</gene>
<dbReference type="Proteomes" id="UP001286456">
    <property type="component" value="Unassembled WGS sequence"/>
</dbReference>
<proteinExistence type="predicted"/>
<dbReference type="PANTHER" id="PTHR14097:SF9">
    <property type="entry name" value="EPIMERASE, PUTATIVE (AFU_ORTHOLOGUE AFUA_8G07320)-RELATED"/>
    <property type="match status" value="1"/>
</dbReference>
<dbReference type="AlphaFoldDB" id="A0AAE0I8R9"/>
<dbReference type="Gene3D" id="3.40.50.720">
    <property type="entry name" value="NAD(P)-binding Rossmann-like Domain"/>
    <property type="match status" value="1"/>
</dbReference>
<evidence type="ECO:0000313" key="2">
    <source>
        <dbReference type="Proteomes" id="UP001286456"/>
    </source>
</evidence>
<evidence type="ECO:0000313" key="1">
    <source>
        <dbReference type="EMBL" id="KAK3320573.1"/>
    </source>
</evidence>
<reference evidence="1" key="1">
    <citation type="journal article" date="2023" name="Mol. Phylogenet. Evol.">
        <title>Genome-scale phylogeny and comparative genomics of the fungal order Sordariales.</title>
        <authorList>
            <person name="Hensen N."/>
            <person name="Bonometti L."/>
            <person name="Westerberg I."/>
            <person name="Brannstrom I.O."/>
            <person name="Guillou S."/>
            <person name="Cros-Aarteil S."/>
            <person name="Calhoun S."/>
            <person name="Haridas S."/>
            <person name="Kuo A."/>
            <person name="Mondo S."/>
            <person name="Pangilinan J."/>
            <person name="Riley R."/>
            <person name="LaButti K."/>
            <person name="Andreopoulos B."/>
            <person name="Lipzen A."/>
            <person name="Chen C."/>
            <person name="Yan M."/>
            <person name="Daum C."/>
            <person name="Ng V."/>
            <person name="Clum A."/>
            <person name="Steindorff A."/>
            <person name="Ohm R.A."/>
            <person name="Martin F."/>
            <person name="Silar P."/>
            <person name="Natvig D.O."/>
            <person name="Lalanne C."/>
            <person name="Gautier V."/>
            <person name="Ament-Velasquez S.L."/>
            <person name="Kruys A."/>
            <person name="Hutchinson M.I."/>
            <person name="Powell A.J."/>
            <person name="Barry K."/>
            <person name="Miller A.N."/>
            <person name="Grigoriev I.V."/>
            <person name="Debuchy R."/>
            <person name="Gladieux P."/>
            <person name="Hiltunen Thoren M."/>
            <person name="Johannesson H."/>
        </authorList>
    </citation>
    <scope>NUCLEOTIDE SEQUENCE</scope>
    <source>
        <strain evidence="1">SMH4131-1</strain>
    </source>
</reference>
<keyword evidence="2" id="KW-1185">Reference proteome</keyword>
<dbReference type="EMBL" id="JAUEPO010000005">
    <property type="protein sequence ID" value="KAK3320573.1"/>
    <property type="molecule type" value="Genomic_DNA"/>
</dbReference>
<protein>
    <recommendedName>
        <fullName evidence="3">NAD(P)-binding domain-containing protein</fullName>
    </recommendedName>
</protein>
<dbReference type="PANTHER" id="PTHR14097">
    <property type="entry name" value="OXIDOREDUCTASE HTATIP2"/>
    <property type="match status" value="1"/>
</dbReference>
<accession>A0AAE0I8R9</accession>
<dbReference type="SUPFAM" id="SSF51735">
    <property type="entry name" value="NAD(P)-binding Rossmann-fold domains"/>
    <property type="match status" value="1"/>
</dbReference>
<reference evidence="1" key="2">
    <citation type="submission" date="2023-06" db="EMBL/GenBank/DDBJ databases">
        <authorList>
            <consortium name="Lawrence Berkeley National Laboratory"/>
            <person name="Haridas S."/>
            <person name="Hensen N."/>
            <person name="Bonometti L."/>
            <person name="Westerberg I."/>
            <person name="Brannstrom I.O."/>
            <person name="Guillou S."/>
            <person name="Cros-Aarteil S."/>
            <person name="Calhoun S."/>
            <person name="Kuo A."/>
            <person name="Mondo S."/>
            <person name="Pangilinan J."/>
            <person name="Riley R."/>
            <person name="Labutti K."/>
            <person name="Andreopoulos B."/>
            <person name="Lipzen A."/>
            <person name="Chen C."/>
            <person name="Yanf M."/>
            <person name="Daum C."/>
            <person name="Ng V."/>
            <person name="Clum A."/>
            <person name="Steindorff A."/>
            <person name="Ohm R."/>
            <person name="Martin F."/>
            <person name="Silar P."/>
            <person name="Natvig D."/>
            <person name="Lalanne C."/>
            <person name="Gautier V."/>
            <person name="Ament-Velasquez S.L."/>
            <person name="Kruys A."/>
            <person name="Hutchinson M.I."/>
            <person name="Powell A.J."/>
            <person name="Barry K."/>
            <person name="Miller A.N."/>
            <person name="Grigoriev I.V."/>
            <person name="Debuchy R."/>
            <person name="Gladieux P."/>
            <person name="Thoren M.H."/>
            <person name="Johannesson H."/>
        </authorList>
    </citation>
    <scope>NUCLEOTIDE SEQUENCE</scope>
    <source>
        <strain evidence="1">SMH4131-1</strain>
    </source>
</reference>